<accession>A0A2H0W3R2</accession>
<evidence type="ECO:0000313" key="2">
    <source>
        <dbReference type="EMBL" id="PIS06003.1"/>
    </source>
</evidence>
<name>A0A2H0W3R2_9BACT</name>
<reference evidence="3" key="1">
    <citation type="submission" date="2017-09" db="EMBL/GenBank/DDBJ databases">
        <title>Depth-based differentiation of microbial function through sediment-hosted aquifers and enrichment of novel symbionts in the deep terrestrial subsurface.</title>
        <authorList>
            <person name="Probst A.J."/>
            <person name="Ladd B."/>
            <person name="Jarett J.K."/>
            <person name="Geller-Mcgrath D.E."/>
            <person name="Sieber C.M.K."/>
            <person name="Emerson J.B."/>
            <person name="Anantharaman K."/>
            <person name="Thomas B.C."/>
            <person name="Malmstrom R."/>
            <person name="Stieglmeier M."/>
            <person name="Klingl A."/>
            <person name="Woyke T."/>
            <person name="Ryan C.M."/>
            <person name="Banfield J.F."/>
        </authorList>
    </citation>
    <scope>NUCLEOTIDE SEQUENCE [LARGE SCALE GENOMIC DNA]</scope>
</reference>
<dbReference type="Proteomes" id="UP000229056">
    <property type="component" value="Unassembled WGS sequence"/>
</dbReference>
<evidence type="ECO:0000256" key="1">
    <source>
        <dbReference type="SAM" id="Phobius"/>
    </source>
</evidence>
<feature type="transmembrane region" description="Helical" evidence="1">
    <location>
        <begin position="32"/>
        <end position="51"/>
    </location>
</feature>
<protein>
    <recommendedName>
        <fullName evidence="4">DUF304 domain-containing protein</fullName>
    </recommendedName>
</protein>
<keyword evidence="1" id="KW-0812">Transmembrane</keyword>
<organism evidence="2 3">
    <name type="scientific">Candidatus Buchananbacteria bacterium CG10_big_fil_rev_8_21_14_0_10_33_19</name>
    <dbReference type="NCBI Taxonomy" id="1974525"/>
    <lineage>
        <taxon>Bacteria</taxon>
        <taxon>Candidatus Buchananiibacteriota</taxon>
    </lineage>
</organism>
<comment type="caution">
    <text evidence="2">The sequence shown here is derived from an EMBL/GenBank/DDBJ whole genome shotgun (WGS) entry which is preliminary data.</text>
</comment>
<keyword evidence="1" id="KW-1133">Transmembrane helix</keyword>
<gene>
    <name evidence="2" type="ORF">COT80_04530</name>
</gene>
<evidence type="ECO:0000313" key="3">
    <source>
        <dbReference type="Proteomes" id="UP000229056"/>
    </source>
</evidence>
<sequence length="199" mass="23113">MSNKLIKKINIADNEVIIDVIRKSLWHYFRPLFMAISMILLPFFLIYPLFLQGTWGVILFFSVVIIALLLIYRVYLIYSNTALVITNKRLIDMERLGFLNSSSSIVLYGKIQDVNHQTNGLLKTIFSLGHIYIYFINDKNSFIELKSIKYPALVVSKIINQRENYFEAKGEIAGKEAIKILSRIKKRLGEDKFNRLISN</sequence>
<feature type="transmembrane region" description="Helical" evidence="1">
    <location>
        <begin position="57"/>
        <end position="78"/>
    </location>
</feature>
<evidence type="ECO:0008006" key="4">
    <source>
        <dbReference type="Google" id="ProtNLM"/>
    </source>
</evidence>
<proteinExistence type="predicted"/>
<keyword evidence="1" id="KW-0472">Membrane</keyword>
<dbReference type="EMBL" id="PEZY01000012">
    <property type="protein sequence ID" value="PIS06003.1"/>
    <property type="molecule type" value="Genomic_DNA"/>
</dbReference>
<dbReference type="AlphaFoldDB" id="A0A2H0W3R2"/>